<dbReference type="VEuPathDB" id="TriTrypDB:Lsey_0539_0020"/>
<evidence type="ECO:0000313" key="2">
    <source>
        <dbReference type="EMBL" id="KPI82790.1"/>
    </source>
</evidence>
<dbReference type="EMBL" id="LJSK01000539">
    <property type="protein sequence ID" value="KPI82790.1"/>
    <property type="molecule type" value="Genomic_DNA"/>
</dbReference>
<reference evidence="2 3" key="1">
    <citation type="journal article" date="2015" name="PLoS Pathog.">
        <title>Leptomonas seymouri: Adaptations to the Dixenous Life Cycle Analyzed by Genome Sequencing, Transcriptome Profiling and Co-infection with Leishmania donovani.</title>
        <authorList>
            <person name="Kraeva N."/>
            <person name="Butenko A."/>
            <person name="Hlavacova J."/>
            <person name="Kostygov A."/>
            <person name="Myskova J."/>
            <person name="Grybchuk D."/>
            <person name="Lestinova T."/>
            <person name="Votypka J."/>
            <person name="Volf P."/>
            <person name="Opperdoes F."/>
            <person name="Flegontov P."/>
            <person name="Lukes J."/>
            <person name="Yurchenko V."/>
        </authorList>
    </citation>
    <scope>NUCLEOTIDE SEQUENCE [LARGE SCALE GENOMIC DNA]</scope>
    <source>
        <strain evidence="2 3">ATCC 30220</strain>
    </source>
</reference>
<dbReference type="Proteomes" id="UP000038009">
    <property type="component" value="Unassembled WGS sequence"/>
</dbReference>
<sequence>MACRSLAGWSKIVLALGVLCLFLFSTTAQAADVLAFASAIQRMLSGIAPGFATYYSALVGAPTVNGYFCTNSIVNMAAGLALTIESLGSPYGVLATPAGLIIYKDNYVYGPTVSLIGTSYRLADGSSATGVQQGNSLLLPYTPNSLIMVTGTISNGTSTNILPMAKYFILDGFLCNLMHADVTRFSASLASLFTAFANAATPS</sequence>
<feature type="signal peptide" evidence="1">
    <location>
        <begin position="1"/>
        <end position="30"/>
    </location>
</feature>
<keyword evidence="3" id="KW-1185">Reference proteome</keyword>
<comment type="caution">
    <text evidence="2">The sequence shown here is derived from an EMBL/GenBank/DDBJ whole genome shotgun (WGS) entry which is preliminary data.</text>
</comment>
<dbReference type="OMA" id="VQQQYCT"/>
<organism evidence="2 3">
    <name type="scientific">Leptomonas seymouri</name>
    <dbReference type="NCBI Taxonomy" id="5684"/>
    <lineage>
        <taxon>Eukaryota</taxon>
        <taxon>Discoba</taxon>
        <taxon>Euglenozoa</taxon>
        <taxon>Kinetoplastea</taxon>
        <taxon>Metakinetoplastina</taxon>
        <taxon>Trypanosomatida</taxon>
        <taxon>Trypanosomatidae</taxon>
        <taxon>Leishmaniinae</taxon>
        <taxon>Leptomonas</taxon>
    </lineage>
</organism>
<name>A0A0N1HSZ7_LEPSE</name>
<feature type="chain" id="PRO_5005873579" evidence="1">
    <location>
        <begin position="31"/>
        <end position="203"/>
    </location>
</feature>
<keyword evidence="1" id="KW-0732">Signal</keyword>
<dbReference type="AlphaFoldDB" id="A0A0N1HSZ7"/>
<evidence type="ECO:0000313" key="3">
    <source>
        <dbReference type="Proteomes" id="UP000038009"/>
    </source>
</evidence>
<protein>
    <submittedName>
        <fullName evidence="2">Uncharacterized protein</fullName>
    </submittedName>
</protein>
<evidence type="ECO:0000256" key="1">
    <source>
        <dbReference type="SAM" id="SignalP"/>
    </source>
</evidence>
<dbReference type="OrthoDB" id="260148at2759"/>
<accession>A0A0N1HSZ7</accession>
<proteinExistence type="predicted"/>
<gene>
    <name evidence="2" type="ORF">ABL78_8197</name>
</gene>